<dbReference type="InterPro" id="IPR027417">
    <property type="entry name" value="P-loop_NTPase"/>
</dbReference>
<dbReference type="GO" id="GO:0004386">
    <property type="term" value="F:helicase activity"/>
    <property type="evidence" value="ECO:0007669"/>
    <property type="project" value="UniProtKB-KW"/>
</dbReference>
<reference evidence="6 7" key="1">
    <citation type="journal article" date="2014" name="Genome Announc.">
        <title>Draft Genome Sequence of the Haloacid-Degrading Burkholderia caribensis Strain MBA4.</title>
        <authorList>
            <person name="Pan Y."/>
            <person name="Kong K.F."/>
            <person name="Tsang J.S."/>
        </authorList>
    </citation>
    <scope>NUCLEOTIDE SEQUENCE [LARGE SCALE GENOMIC DNA]</scope>
    <source>
        <strain evidence="6 7">MBA4</strain>
        <plasmid evidence="7">Plasmid</plasmid>
    </source>
</reference>
<dbReference type="AlphaFoldDB" id="A0A0P0RN28"/>
<name>A0A0P0RN28_9BURK</name>
<dbReference type="RefSeq" id="WP_051453895.1">
    <property type="nucleotide sequence ID" value="NZ_CP012748.1"/>
</dbReference>
<sequence>MGRVFSEQILPLIHARRANDQFSVARIVKAGSPLLSPTALRRSKDNKAVLQGLGKAVDTLLQLWSGEGEPTLLAILQHVAKTGLFEIPDALQAHASGAIEQAAADGSDAEEPADRQTERDIAIQAYLDTPFSQIEPMAEYLAGRAHFDTHQGVKGLEFDRVMVIMDDQEARGFLFRYDDLFGGKPAGEKTVEATRRLFYVTASRAKESLALVAYSTQTDRVRSFVLNEGWFAPEEIVSKLDEHPEAV</sequence>
<geneLocation type="plasmid" evidence="7"/>
<evidence type="ECO:0000259" key="5">
    <source>
        <dbReference type="Pfam" id="PF13361"/>
    </source>
</evidence>
<keyword evidence="2" id="KW-0378">Hydrolase</keyword>
<evidence type="ECO:0000256" key="4">
    <source>
        <dbReference type="ARBA" id="ARBA00022840"/>
    </source>
</evidence>
<evidence type="ECO:0000256" key="2">
    <source>
        <dbReference type="ARBA" id="ARBA00022801"/>
    </source>
</evidence>
<evidence type="ECO:0000313" key="6">
    <source>
        <dbReference type="EMBL" id="ALL70292.1"/>
    </source>
</evidence>
<dbReference type="GeneID" id="69973777"/>
<evidence type="ECO:0000256" key="1">
    <source>
        <dbReference type="ARBA" id="ARBA00022741"/>
    </source>
</evidence>
<dbReference type="Proteomes" id="UP000019146">
    <property type="component" value="Plasmid unnamed"/>
</dbReference>
<feature type="domain" description="UvrD-like helicase C-terminal" evidence="5">
    <location>
        <begin position="153"/>
        <end position="214"/>
    </location>
</feature>
<evidence type="ECO:0000313" key="7">
    <source>
        <dbReference type="Proteomes" id="UP000019146"/>
    </source>
</evidence>
<dbReference type="InterPro" id="IPR014017">
    <property type="entry name" value="DNA_helicase_UvrD-like_C"/>
</dbReference>
<dbReference type="Gene3D" id="3.40.50.300">
    <property type="entry name" value="P-loop containing nucleotide triphosphate hydrolases"/>
    <property type="match status" value="1"/>
</dbReference>
<dbReference type="KEGG" id="bcai:K788_0001364"/>
<gene>
    <name evidence="6" type="ORF">K788_0001364</name>
</gene>
<organism evidence="6 7">
    <name type="scientific">Paraburkholderia caribensis MBA4</name>
    <dbReference type="NCBI Taxonomy" id="1323664"/>
    <lineage>
        <taxon>Bacteria</taxon>
        <taxon>Pseudomonadati</taxon>
        <taxon>Pseudomonadota</taxon>
        <taxon>Betaproteobacteria</taxon>
        <taxon>Burkholderiales</taxon>
        <taxon>Burkholderiaceae</taxon>
        <taxon>Paraburkholderia</taxon>
    </lineage>
</organism>
<proteinExistence type="predicted"/>
<keyword evidence="6" id="KW-0614">Plasmid</keyword>
<dbReference type="SUPFAM" id="SSF52540">
    <property type="entry name" value="P-loop containing nucleoside triphosphate hydrolases"/>
    <property type="match status" value="1"/>
</dbReference>
<keyword evidence="3 6" id="KW-0347">Helicase</keyword>
<accession>A0A0P0RN28</accession>
<evidence type="ECO:0000256" key="3">
    <source>
        <dbReference type="ARBA" id="ARBA00022806"/>
    </source>
</evidence>
<keyword evidence="4" id="KW-0067">ATP-binding</keyword>
<dbReference type="EMBL" id="CP012748">
    <property type="protein sequence ID" value="ALL70292.1"/>
    <property type="molecule type" value="Genomic_DNA"/>
</dbReference>
<dbReference type="Pfam" id="PF13361">
    <property type="entry name" value="UvrD_C"/>
    <property type="match status" value="1"/>
</dbReference>
<protein>
    <submittedName>
        <fullName evidence="6">Superfamily I DNA and RNA helicase</fullName>
    </submittedName>
</protein>
<keyword evidence="1" id="KW-0547">Nucleotide-binding</keyword>